<sequence>MFSSSHFAIAFFFSTICLEGSAGGAVTAGVDDSQPRFEGRRFAGLESDFAMSPSPEDSAPGSGRA</sequence>
<feature type="region of interest" description="Disordered" evidence="1">
    <location>
        <begin position="46"/>
        <end position="65"/>
    </location>
</feature>
<organism evidence="2">
    <name type="scientific">Rhizobium leguminosarum</name>
    <dbReference type="NCBI Taxonomy" id="384"/>
    <lineage>
        <taxon>Bacteria</taxon>
        <taxon>Pseudomonadati</taxon>
        <taxon>Pseudomonadota</taxon>
        <taxon>Alphaproteobacteria</taxon>
        <taxon>Hyphomicrobiales</taxon>
        <taxon>Rhizobiaceae</taxon>
        <taxon>Rhizobium/Agrobacterium group</taxon>
        <taxon>Rhizobium</taxon>
    </lineage>
</organism>
<name>A0A179C1Q0_RHILE</name>
<evidence type="ECO:0000256" key="1">
    <source>
        <dbReference type="SAM" id="MobiDB-lite"/>
    </source>
</evidence>
<protein>
    <submittedName>
        <fullName evidence="2">Uncharacterized protein</fullName>
    </submittedName>
</protein>
<dbReference type="EMBL" id="LWBS01000006">
    <property type="protein sequence ID" value="OAP97557.1"/>
    <property type="molecule type" value="Genomic_DNA"/>
</dbReference>
<dbReference type="AlphaFoldDB" id="A0A179C1Q0"/>
<accession>A0A179C1Q0</accession>
<gene>
    <name evidence="2" type="ORF">A4U53_36590</name>
</gene>
<evidence type="ECO:0000313" key="2">
    <source>
        <dbReference type="EMBL" id="OAP97557.1"/>
    </source>
</evidence>
<proteinExistence type="predicted"/>
<comment type="caution">
    <text evidence="2">The sequence shown here is derived from an EMBL/GenBank/DDBJ whole genome shotgun (WGS) entry which is preliminary data.</text>
</comment>
<reference evidence="2" key="1">
    <citation type="submission" date="2016-04" db="EMBL/GenBank/DDBJ databases">
        <title>Fast-growing isolate from the root nodules of Vavilovia formosa.</title>
        <authorList>
            <person name="Kimeklis A."/>
            <person name="Safronova V."/>
            <person name="Belimov A."/>
            <person name="Andronov E."/>
        </authorList>
    </citation>
    <scope>NUCLEOTIDE SEQUENCE [LARGE SCALE GENOMIC DNA]</scope>
    <source>
        <strain evidence="2">Vaf-46</strain>
    </source>
</reference>